<dbReference type="RefSeq" id="WP_011655374.1">
    <property type="nucleotide sequence ID" value="NC_008386.1"/>
</dbReference>
<feature type="coiled-coil region" evidence="4">
    <location>
        <begin position="290"/>
        <end position="317"/>
    </location>
</feature>
<sequence length="786" mass="85755">MLDVLKTRARKDLEASEDQGEHLLVRHLPYVGAVTDDVMMLRDGDLIASFIVEGIAADTASEADVDDLSLAFSRTVTQAQSDVGIYVHRFSSVVSPKLTGVAPEVSTFAAAVDQRWQSHIETSGLRSRQAMITVTLRPSKVKSLWAKFVSGGVAAQRGTREKDVSRLNEIVDHFMEAVRVASPTRLSISSGEWIGLLRAINTGQFFTSPPGAGFMPLADMIAVGRLDFRNDTFVSFGSDSKDTRYGAVFSIKSYPSNSAPGIFNRFDLPFDMVISQSYTPVNPVESEERISRTARQMQAADDAAQTLKDQLVDALDDVASGRIGMGMHHATITVFAGTVAELDEAAASIRGAGQRAGATVVREDVGARAAFFAQHPGNYAYRARAAMISSTNFADFTALHATPAGHSRAQTPWGESVTILPDIRGEPYRFNFHLAGELQERTVGHTLVIGMTGAGKTLGACFLLAQAARLNPRIIAFDKDQGMEMPLRALGADYAKVRMGEPTGFNPFAAEADERGTAWLTSWLEATLAAQGTLSATQREALSNATRSNMETDPSLRTMRQFRSQLRSVDDGGDLHTRLGLWDDGQYGWLFSGEGQDETLSFNNDVTAFDLTEIFETQEVRTAWLAYVFRRIERQIEDERPTIILIDEAWKVLDDPFFEAMLKDWALTLRKKNVVLMLMTQRVDHLVNSAAGGSILESCVTTLVYPNSRYTLDEVAPLNFTDAEAAFVTSSAGGQRLALIRNGDVSTVVNMDLGALGPLLKVLGGGKGESAPDGWRDDTSFWKDIG</sequence>
<dbReference type="PANTHER" id="PTHR30121">
    <property type="entry name" value="UNCHARACTERIZED PROTEIN YJGR-RELATED"/>
    <property type="match status" value="1"/>
</dbReference>
<dbReference type="Gene3D" id="3.40.50.300">
    <property type="entry name" value="P-loop containing nucleotide triphosphate hydrolases"/>
    <property type="match status" value="2"/>
</dbReference>
<evidence type="ECO:0000256" key="4">
    <source>
        <dbReference type="SAM" id="Coils"/>
    </source>
</evidence>
<geneLocation type="plasmid" evidence="6 7">
    <name>pTB1</name>
</geneLocation>
<dbReference type="InterPro" id="IPR018145">
    <property type="entry name" value="CagE_TrbE_VirB_cntrl_dom"/>
</dbReference>
<keyword evidence="3" id="KW-0067">ATP-binding</keyword>
<dbReference type="Pfam" id="PF03135">
    <property type="entry name" value="CagE_TrbE_VirB"/>
    <property type="match status" value="1"/>
</dbReference>
<dbReference type="Proteomes" id="UP000007029">
    <property type="component" value="Plasmid pTB1"/>
</dbReference>
<evidence type="ECO:0000313" key="6">
    <source>
        <dbReference type="EMBL" id="ABI93318.1"/>
    </source>
</evidence>
<dbReference type="OrthoDB" id="9816422at2"/>
<evidence type="ECO:0000256" key="3">
    <source>
        <dbReference type="ARBA" id="ARBA00022840"/>
    </source>
</evidence>
<keyword evidence="4" id="KW-0175">Coiled coil</keyword>
<dbReference type="InterPro" id="IPR027417">
    <property type="entry name" value="P-loop_NTPase"/>
</dbReference>
<organism evidence="6 7">
    <name type="scientific">Roseobacter denitrificans (strain ATCC 33942 / OCh 114)</name>
    <name type="common">Erythrobacter sp. (strain OCh 114)</name>
    <name type="synonym">Roseobacter denitrificans</name>
    <dbReference type="NCBI Taxonomy" id="375451"/>
    <lineage>
        <taxon>Bacteria</taxon>
        <taxon>Pseudomonadati</taxon>
        <taxon>Pseudomonadota</taxon>
        <taxon>Alphaproteobacteria</taxon>
        <taxon>Rhodobacterales</taxon>
        <taxon>Roseobacteraceae</taxon>
        <taxon>Roseobacter</taxon>
    </lineage>
</organism>
<comment type="similarity">
    <text evidence="1">Belongs to the TrbE/VirB4 family.</text>
</comment>
<feature type="domain" description="CagE TrbE VirB component of type IV transporter system central" evidence="5">
    <location>
        <begin position="197"/>
        <end position="384"/>
    </location>
</feature>
<keyword evidence="6" id="KW-0614">Plasmid</keyword>
<evidence type="ECO:0000313" key="7">
    <source>
        <dbReference type="Proteomes" id="UP000007029"/>
    </source>
</evidence>
<reference evidence="6 7" key="1">
    <citation type="journal article" date="2007" name="J. Bacteriol.">
        <title>The complete genome sequence of Roseobacter denitrificans reveals a mixotrophic rather than photosynthetic metabolism.</title>
        <authorList>
            <person name="Swingley W.D."/>
            <person name="Sadekar S."/>
            <person name="Mastrian S.D."/>
            <person name="Matthies H.J."/>
            <person name="Hao J."/>
            <person name="Ramos H."/>
            <person name="Acharya C.R."/>
            <person name="Conrad A.L."/>
            <person name="Taylor H.L."/>
            <person name="Dejesa L.C."/>
            <person name="Shah M.K."/>
            <person name="O'huallachain M.E."/>
            <person name="Lince M.T."/>
            <person name="Blankenship R.E."/>
            <person name="Beatty J.T."/>
            <person name="Touchman J.W."/>
        </authorList>
    </citation>
    <scope>NUCLEOTIDE SEQUENCE [LARGE SCALE GENOMIC DNA]</scope>
    <source>
        <strain evidence="7">ATCC 33942 / OCh 114</strain>
        <plasmid evidence="6 7">pTB1</plasmid>
    </source>
</reference>
<dbReference type="KEGG" id="rde:RD1_A0014"/>
<accession>Q07GT1</accession>
<dbReference type="InterPro" id="IPR051162">
    <property type="entry name" value="T4SS_component"/>
</dbReference>
<keyword evidence="2" id="KW-0547">Nucleotide-binding</keyword>
<evidence type="ECO:0000259" key="5">
    <source>
        <dbReference type="Pfam" id="PF03135"/>
    </source>
</evidence>
<proteinExistence type="inferred from homology"/>
<evidence type="ECO:0000256" key="1">
    <source>
        <dbReference type="ARBA" id="ARBA00006512"/>
    </source>
</evidence>
<dbReference type="EMBL" id="CP000464">
    <property type="protein sequence ID" value="ABI93318.1"/>
    <property type="molecule type" value="Genomic_DNA"/>
</dbReference>
<dbReference type="HOGENOM" id="CLU_008341_3_0_5"/>
<dbReference type="SUPFAM" id="SSF52540">
    <property type="entry name" value="P-loop containing nucleoside triphosphate hydrolases"/>
    <property type="match status" value="1"/>
</dbReference>
<protein>
    <submittedName>
        <fullName evidence="6">VirB4 protein, putative</fullName>
    </submittedName>
</protein>
<keyword evidence="7" id="KW-1185">Reference proteome</keyword>
<dbReference type="PANTHER" id="PTHR30121:SF12">
    <property type="entry name" value="TYPE IV SECRETION SYSTEM PROTEIN CAGE"/>
    <property type="match status" value="1"/>
</dbReference>
<dbReference type="AlphaFoldDB" id="Q07GT1"/>
<evidence type="ECO:0000256" key="2">
    <source>
        <dbReference type="ARBA" id="ARBA00022741"/>
    </source>
</evidence>
<name>Q07GT1_ROSDO</name>
<gene>
    <name evidence="6" type="primary">virB4</name>
    <name evidence="6" type="ordered locus">RD1_A0014</name>
</gene>
<dbReference type="GO" id="GO:0005524">
    <property type="term" value="F:ATP binding"/>
    <property type="evidence" value="ECO:0007669"/>
    <property type="project" value="UniProtKB-KW"/>
</dbReference>